<sequence>MHINRVFWIRSAIARTLAERRALVQDDVLPLLQLRSAHIRPPHAIYYKATPLPEYDTFNTCIKAAIVYLTTTFLKLVCLATFVQVSEHDTGFDLPQELLKGLIGFLDVAGLYYALTQVSHRSISQTHKFQAVALGWAFADAVLHRLAPLWVGAKGLEFTWEYFARSGSECASGVHSVPGRVGEPHVLRKNKPSALVPVIYASAAVVASMPSVVSYLRKGLAWDFEKVVSFELSASIVMAFVSWRLFSACQRPSQ</sequence>
<evidence type="ECO:0000256" key="9">
    <source>
        <dbReference type="ARBA" id="ARBA00034846"/>
    </source>
</evidence>
<gene>
    <name evidence="12" type="ORF">KC19_4G097000</name>
</gene>
<protein>
    <recommendedName>
        <fullName evidence="9">BOS complex subunit TMEM147</fullName>
    </recommendedName>
    <alternativeName>
        <fullName evidence="10">Transmembrane protein 147</fullName>
    </alternativeName>
</protein>
<keyword evidence="5" id="KW-0256">Endoplasmic reticulum</keyword>
<dbReference type="AlphaFoldDB" id="A0A8T0I8S5"/>
<proteinExistence type="inferred from homology"/>
<dbReference type="Proteomes" id="UP000822688">
    <property type="component" value="Chromosome 4"/>
</dbReference>
<feature type="transmembrane region" description="Helical" evidence="11">
    <location>
        <begin position="194"/>
        <end position="216"/>
    </location>
</feature>
<evidence type="ECO:0000256" key="5">
    <source>
        <dbReference type="ARBA" id="ARBA00022824"/>
    </source>
</evidence>
<keyword evidence="4 11" id="KW-0812">Transmembrane</keyword>
<evidence type="ECO:0000256" key="3">
    <source>
        <dbReference type="ARBA" id="ARBA00022475"/>
    </source>
</evidence>
<evidence type="ECO:0000256" key="6">
    <source>
        <dbReference type="ARBA" id="ARBA00022989"/>
    </source>
</evidence>
<dbReference type="Pfam" id="PF09767">
    <property type="entry name" value="DUF2053"/>
    <property type="match status" value="1"/>
</dbReference>
<organism evidence="12 13">
    <name type="scientific">Ceratodon purpureus</name>
    <name type="common">Fire moss</name>
    <name type="synonym">Dicranum purpureum</name>
    <dbReference type="NCBI Taxonomy" id="3225"/>
    <lineage>
        <taxon>Eukaryota</taxon>
        <taxon>Viridiplantae</taxon>
        <taxon>Streptophyta</taxon>
        <taxon>Embryophyta</taxon>
        <taxon>Bryophyta</taxon>
        <taxon>Bryophytina</taxon>
        <taxon>Bryopsida</taxon>
        <taxon>Dicranidae</taxon>
        <taxon>Pseudoditrichales</taxon>
        <taxon>Ditrichaceae</taxon>
        <taxon>Ceratodon</taxon>
    </lineage>
</organism>
<dbReference type="PANTHER" id="PTHR12869">
    <property type="entry name" value="SMALL SEVEN TRANSMEMBRANE DOMAIN-CONTAINING PROTEIN"/>
    <property type="match status" value="1"/>
</dbReference>
<feature type="transmembrane region" description="Helical" evidence="11">
    <location>
        <begin position="228"/>
        <end position="246"/>
    </location>
</feature>
<dbReference type="PANTHER" id="PTHR12869:SF0">
    <property type="entry name" value="BOS COMPLEX SUBUNIT TMEM147"/>
    <property type="match status" value="1"/>
</dbReference>
<dbReference type="GO" id="GO:0005789">
    <property type="term" value="C:endoplasmic reticulum membrane"/>
    <property type="evidence" value="ECO:0007669"/>
    <property type="project" value="UniProtKB-SubCell"/>
</dbReference>
<evidence type="ECO:0000313" key="13">
    <source>
        <dbReference type="Proteomes" id="UP000822688"/>
    </source>
</evidence>
<evidence type="ECO:0000256" key="1">
    <source>
        <dbReference type="ARBA" id="ARBA00004477"/>
    </source>
</evidence>
<dbReference type="InterPro" id="IPR019164">
    <property type="entry name" value="TMEM147"/>
</dbReference>
<feature type="transmembrane region" description="Helical" evidence="11">
    <location>
        <begin position="65"/>
        <end position="86"/>
    </location>
</feature>
<reference evidence="12" key="1">
    <citation type="submission" date="2020-06" db="EMBL/GenBank/DDBJ databases">
        <title>WGS assembly of Ceratodon purpureus strain R40.</title>
        <authorList>
            <person name="Carey S.B."/>
            <person name="Jenkins J."/>
            <person name="Shu S."/>
            <person name="Lovell J.T."/>
            <person name="Sreedasyam A."/>
            <person name="Maumus F."/>
            <person name="Tiley G.P."/>
            <person name="Fernandez-Pozo N."/>
            <person name="Barry K."/>
            <person name="Chen C."/>
            <person name="Wang M."/>
            <person name="Lipzen A."/>
            <person name="Daum C."/>
            <person name="Saski C.A."/>
            <person name="Payton A.C."/>
            <person name="Mcbreen J.C."/>
            <person name="Conrad R.E."/>
            <person name="Kollar L.M."/>
            <person name="Olsson S."/>
            <person name="Huttunen S."/>
            <person name="Landis J.B."/>
            <person name="Wickett N.J."/>
            <person name="Johnson M.G."/>
            <person name="Rensing S.A."/>
            <person name="Grimwood J."/>
            <person name="Schmutz J."/>
            <person name="Mcdaniel S.F."/>
        </authorList>
    </citation>
    <scope>NUCLEOTIDE SEQUENCE</scope>
    <source>
        <strain evidence="12">R40</strain>
    </source>
</reference>
<comment type="subcellular location">
    <subcellularLocation>
        <location evidence="2">Cell membrane</location>
        <topology evidence="2">Multi-pass membrane protein</topology>
    </subcellularLocation>
    <subcellularLocation>
        <location evidence="1">Endoplasmic reticulum membrane</location>
        <topology evidence="1">Multi-pass membrane protein</topology>
    </subcellularLocation>
</comment>
<evidence type="ECO:0000256" key="4">
    <source>
        <dbReference type="ARBA" id="ARBA00022692"/>
    </source>
</evidence>
<evidence type="ECO:0000256" key="8">
    <source>
        <dbReference type="ARBA" id="ARBA00034739"/>
    </source>
</evidence>
<feature type="transmembrane region" description="Helical" evidence="11">
    <location>
        <begin position="98"/>
        <end position="115"/>
    </location>
</feature>
<evidence type="ECO:0000256" key="11">
    <source>
        <dbReference type="SAM" id="Phobius"/>
    </source>
</evidence>
<keyword evidence="13" id="KW-1185">Reference proteome</keyword>
<evidence type="ECO:0000256" key="10">
    <source>
        <dbReference type="ARBA" id="ARBA00034899"/>
    </source>
</evidence>
<evidence type="ECO:0000256" key="2">
    <source>
        <dbReference type="ARBA" id="ARBA00004651"/>
    </source>
</evidence>
<keyword evidence="3" id="KW-1003">Cell membrane</keyword>
<evidence type="ECO:0000313" key="12">
    <source>
        <dbReference type="EMBL" id="KAG0579416.1"/>
    </source>
</evidence>
<comment type="caution">
    <text evidence="12">The sequence shown here is derived from an EMBL/GenBank/DDBJ whole genome shotgun (WGS) entry which is preliminary data.</text>
</comment>
<dbReference type="GO" id="GO:0005886">
    <property type="term" value="C:plasma membrane"/>
    <property type="evidence" value="ECO:0007669"/>
    <property type="project" value="UniProtKB-SubCell"/>
</dbReference>
<evidence type="ECO:0000256" key="7">
    <source>
        <dbReference type="ARBA" id="ARBA00023136"/>
    </source>
</evidence>
<keyword evidence="6 11" id="KW-1133">Transmembrane helix</keyword>
<keyword evidence="7 11" id="KW-0472">Membrane</keyword>
<comment type="similarity">
    <text evidence="8">Belongs to the TMEM147 family.</text>
</comment>
<dbReference type="EMBL" id="CM026424">
    <property type="protein sequence ID" value="KAG0579416.1"/>
    <property type="molecule type" value="Genomic_DNA"/>
</dbReference>
<accession>A0A8T0I8S5</accession>
<name>A0A8T0I8S5_CERPU</name>